<dbReference type="GO" id="GO:0015344">
    <property type="term" value="F:siderophore uptake transmembrane transporter activity"/>
    <property type="evidence" value="ECO:0007669"/>
    <property type="project" value="TreeGrafter"/>
</dbReference>
<keyword evidence="9 13" id="KW-0798">TonB box</keyword>
<keyword evidence="5 12" id="KW-0812">Transmembrane</keyword>
<reference evidence="17 18" key="1">
    <citation type="submission" date="2018-08" db="EMBL/GenBank/DDBJ databases">
        <title>Sphingobium sp. EO9.</title>
        <authorList>
            <person name="Park Y."/>
            <person name="Kim K.H."/>
            <person name="Jeon C.O."/>
        </authorList>
    </citation>
    <scope>NUCLEOTIDE SEQUENCE [LARGE SCALE GENOMIC DNA]</scope>
    <source>
        <strain evidence="17 18">EO9</strain>
    </source>
</reference>
<evidence type="ECO:0000256" key="14">
    <source>
        <dbReference type="SAM" id="SignalP"/>
    </source>
</evidence>
<accession>A0A418YTG6</accession>
<keyword evidence="7" id="KW-0408">Iron</keyword>
<dbReference type="OrthoDB" id="593427at2"/>
<dbReference type="InterPro" id="IPR037066">
    <property type="entry name" value="Plug_dom_sf"/>
</dbReference>
<sequence>MKQFLMCSAAMIAVAAPTAAFAQSTGSIDFENEIVVTGVGIDNGVAGVVMPETSKARGVLNQDFIERQVPGQSINDIINQLPGVSFSNNDPFGSAGGTLYIRGFDNTRISQTFDGVPLNDSGGYAIYSSQQLDAELIEQVNVNLGTTDVDSPTAAATGSTVNYRSRNPTDDFSVKMVGSAGDFSFFRMFGSVDTGVFTPWGTKAYFAASKATNDTIFNNRGEIDKKQFNAKIYQPIGNNGDFISVAAHYNEAANNRFGSVTFRNDGVGAVPSRFPNNKDERDYVIPYCTIAMPAITGVADAATSCGSTFDERVNPSKTGNIRINSRFTLADDLILTVDPSFQYVRANGGGTATAREGFRDIDPGAGVTNAVGYLGGSPYFGYDVNGDGDLLDSIRVLAPSETNTRRYGLISSLRYNFSEDQSVRLAYSLDYARHRQTGEIEFLRNDGQPVNIFPEEGNPLKDASGAVLQKRDRLSKAILHQIAGEYRGKFFDTLTVTAGVRAPFFKRDLTNYCATSSATGFVECFGTNSAAAAQYAALNPTIQGPQRRVLKYDKVLPNVGLTYDATGALSVFGNYSKGLQVPGTDNLYNSFFFAAGTVSANPSPETTDNFDLGLRYRTSKLQVQASLWYTIYQNRLASAYDPETDRTLYRNLGRVDKYGVDGSISYRPIPEVALYAFGSYLKSKIKDDVLYGECSAANVVASAVTGCTAVGDPIYAQTAGKRESGAPVYTLGGRAQAILGPVELGVQVKRTGPRYVNDLNQPFTLGGTIIGGVAVAGGTQVMNAKAPAYTLVDLDARLSLKFIGLNDKTFLQLNVSNVFDKLYYGGFDGRLDAGFAAASNLPFVQIGSPRTFIGTVVFGF</sequence>
<dbReference type="PROSITE" id="PS52016">
    <property type="entry name" value="TONB_DEPENDENT_REC_3"/>
    <property type="match status" value="1"/>
</dbReference>
<dbReference type="AlphaFoldDB" id="A0A418YTG6"/>
<evidence type="ECO:0000313" key="18">
    <source>
        <dbReference type="Proteomes" id="UP000283469"/>
    </source>
</evidence>
<feature type="domain" description="TonB-dependent receptor-like beta-barrel" evidence="15">
    <location>
        <begin position="309"/>
        <end position="818"/>
    </location>
</feature>
<name>A0A418YTG6_9SPHN</name>
<dbReference type="PANTHER" id="PTHR32552:SF89">
    <property type="entry name" value="CATECHOLATE SIDEROPHORE RECEPTOR FIU"/>
    <property type="match status" value="1"/>
</dbReference>
<evidence type="ECO:0000256" key="12">
    <source>
        <dbReference type="PROSITE-ProRule" id="PRU01360"/>
    </source>
</evidence>
<keyword evidence="8" id="KW-0406">Ion transport</keyword>
<organism evidence="17 18">
    <name type="scientific">Sphingobium terrigena</name>
    <dbReference type="NCBI Taxonomy" id="2304063"/>
    <lineage>
        <taxon>Bacteria</taxon>
        <taxon>Pseudomonadati</taxon>
        <taxon>Pseudomonadota</taxon>
        <taxon>Alphaproteobacteria</taxon>
        <taxon>Sphingomonadales</taxon>
        <taxon>Sphingomonadaceae</taxon>
        <taxon>Sphingobium</taxon>
    </lineage>
</organism>
<dbReference type="PANTHER" id="PTHR32552">
    <property type="entry name" value="FERRICHROME IRON RECEPTOR-RELATED"/>
    <property type="match status" value="1"/>
</dbReference>
<evidence type="ECO:0000256" key="5">
    <source>
        <dbReference type="ARBA" id="ARBA00022692"/>
    </source>
</evidence>
<feature type="chain" id="PRO_5019166962" evidence="14">
    <location>
        <begin position="23"/>
        <end position="860"/>
    </location>
</feature>
<evidence type="ECO:0000256" key="13">
    <source>
        <dbReference type="RuleBase" id="RU003357"/>
    </source>
</evidence>
<evidence type="ECO:0000256" key="10">
    <source>
        <dbReference type="ARBA" id="ARBA00023136"/>
    </source>
</evidence>
<dbReference type="Gene3D" id="2.40.170.20">
    <property type="entry name" value="TonB-dependent receptor, beta-barrel domain"/>
    <property type="match status" value="1"/>
</dbReference>
<dbReference type="Gene3D" id="2.170.130.10">
    <property type="entry name" value="TonB-dependent receptor, plug domain"/>
    <property type="match status" value="1"/>
</dbReference>
<evidence type="ECO:0000256" key="2">
    <source>
        <dbReference type="ARBA" id="ARBA00022448"/>
    </source>
</evidence>
<evidence type="ECO:0000256" key="9">
    <source>
        <dbReference type="ARBA" id="ARBA00023077"/>
    </source>
</evidence>
<dbReference type="EMBL" id="QVRA01000007">
    <property type="protein sequence ID" value="RJG55211.1"/>
    <property type="molecule type" value="Genomic_DNA"/>
</dbReference>
<protein>
    <submittedName>
        <fullName evidence="17">TonB-dependent receptor</fullName>
    </submittedName>
</protein>
<comment type="similarity">
    <text evidence="12 13">Belongs to the TonB-dependent receptor family.</text>
</comment>
<dbReference type="InterPro" id="IPR000531">
    <property type="entry name" value="Beta-barrel_TonB"/>
</dbReference>
<evidence type="ECO:0000256" key="1">
    <source>
        <dbReference type="ARBA" id="ARBA00004571"/>
    </source>
</evidence>
<dbReference type="RefSeq" id="WP_119746039.1">
    <property type="nucleotide sequence ID" value="NZ_QVRA01000007.1"/>
</dbReference>
<dbReference type="InterPro" id="IPR039426">
    <property type="entry name" value="TonB-dep_rcpt-like"/>
</dbReference>
<dbReference type="Pfam" id="PF07715">
    <property type="entry name" value="Plug"/>
    <property type="match status" value="1"/>
</dbReference>
<evidence type="ECO:0000256" key="6">
    <source>
        <dbReference type="ARBA" id="ARBA00022729"/>
    </source>
</evidence>
<keyword evidence="18" id="KW-1185">Reference proteome</keyword>
<evidence type="ECO:0000256" key="4">
    <source>
        <dbReference type="ARBA" id="ARBA00022496"/>
    </source>
</evidence>
<dbReference type="SUPFAM" id="SSF56935">
    <property type="entry name" value="Porins"/>
    <property type="match status" value="1"/>
</dbReference>
<comment type="caution">
    <text evidence="17">The sequence shown here is derived from an EMBL/GenBank/DDBJ whole genome shotgun (WGS) entry which is preliminary data.</text>
</comment>
<dbReference type="Proteomes" id="UP000283469">
    <property type="component" value="Unassembled WGS sequence"/>
</dbReference>
<dbReference type="GO" id="GO:0009279">
    <property type="term" value="C:cell outer membrane"/>
    <property type="evidence" value="ECO:0007669"/>
    <property type="project" value="UniProtKB-SubCell"/>
</dbReference>
<feature type="signal peptide" evidence="14">
    <location>
        <begin position="1"/>
        <end position="22"/>
    </location>
</feature>
<dbReference type="InterPro" id="IPR012910">
    <property type="entry name" value="Plug_dom"/>
</dbReference>
<keyword evidence="6 14" id="KW-0732">Signal</keyword>
<dbReference type="InterPro" id="IPR036942">
    <property type="entry name" value="Beta-barrel_TonB_sf"/>
</dbReference>
<keyword evidence="10 12" id="KW-0472">Membrane</keyword>
<evidence type="ECO:0000259" key="16">
    <source>
        <dbReference type="Pfam" id="PF07715"/>
    </source>
</evidence>
<proteinExistence type="inferred from homology"/>
<evidence type="ECO:0000256" key="11">
    <source>
        <dbReference type="ARBA" id="ARBA00023237"/>
    </source>
</evidence>
<feature type="domain" description="TonB-dependent receptor plug" evidence="16">
    <location>
        <begin position="52"/>
        <end position="158"/>
    </location>
</feature>
<gene>
    <name evidence="17" type="ORF">D0Z70_10390</name>
</gene>
<keyword evidence="2 12" id="KW-0813">Transport</keyword>
<evidence type="ECO:0000256" key="7">
    <source>
        <dbReference type="ARBA" id="ARBA00023004"/>
    </source>
</evidence>
<keyword evidence="17" id="KW-0675">Receptor</keyword>
<evidence type="ECO:0000259" key="15">
    <source>
        <dbReference type="Pfam" id="PF00593"/>
    </source>
</evidence>
<comment type="subcellular location">
    <subcellularLocation>
        <location evidence="1 12">Cell outer membrane</location>
        <topology evidence="1 12">Multi-pass membrane protein</topology>
    </subcellularLocation>
</comment>
<keyword evidence="11 12" id="KW-0998">Cell outer membrane</keyword>
<evidence type="ECO:0000313" key="17">
    <source>
        <dbReference type="EMBL" id="RJG55211.1"/>
    </source>
</evidence>
<keyword evidence="4" id="KW-0410">Iron transport</keyword>
<evidence type="ECO:0000256" key="3">
    <source>
        <dbReference type="ARBA" id="ARBA00022452"/>
    </source>
</evidence>
<keyword evidence="3 12" id="KW-1134">Transmembrane beta strand</keyword>
<evidence type="ECO:0000256" key="8">
    <source>
        <dbReference type="ARBA" id="ARBA00023065"/>
    </source>
</evidence>
<dbReference type="Pfam" id="PF00593">
    <property type="entry name" value="TonB_dep_Rec_b-barrel"/>
    <property type="match status" value="1"/>
</dbReference>